<comment type="caution">
    <text evidence="2">The sequence shown here is derived from an EMBL/GenBank/DDBJ whole genome shotgun (WGS) entry which is preliminary data.</text>
</comment>
<dbReference type="AlphaFoldDB" id="A0A812SUG0"/>
<organism evidence="2 3">
    <name type="scientific">Symbiodinium necroappetens</name>
    <dbReference type="NCBI Taxonomy" id="1628268"/>
    <lineage>
        <taxon>Eukaryota</taxon>
        <taxon>Sar</taxon>
        <taxon>Alveolata</taxon>
        <taxon>Dinophyceae</taxon>
        <taxon>Suessiales</taxon>
        <taxon>Symbiodiniaceae</taxon>
        <taxon>Symbiodinium</taxon>
    </lineage>
</organism>
<evidence type="ECO:0000313" key="3">
    <source>
        <dbReference type="Proteomes" id="UP000601435"/>
    </source>
</evidence>
<dbReference type="InterPro" id="IPR040884">
    <property type="entry name" value="SLATT_1"/>
</dbReference>
<evidence type="ECO:0000259" key="1">
    <source>
        <dbReference type="Pfam" id="PF18181"/>
    </source>
</evidence>
<dbReference type="EMBL" id="CAJNJA010022740">
    <property type="protein sequence ID" value="CAE7498953.1"/>
    <property type="molecule type" value="Genomic_DNA"/>
</dbReference>
<feature type="domain" description="SMODS and SLOG-associating 2TM effector" evidence="1">
    <location>
        <begin position="689"/>
        <end position="806"/>
    </location>
</feature>
<dbReference type="Pfam" id="PF18181">
    <property type="entry name" value="SLATT_1"/>
    <property type="match status" value="1"/>
</dbReference>
<gene>
    <name evidence="2" type="ORF">SNEC2469_LOCUS14202</name>
</gene>
<accession>A0A812SUG0</accession>
<proteinExistence type="predicted"/>
<keyword evidence="3" id="KW-1185">Reference proteome</keyword>
<sequence length="828" mass="93253">MSVFAYDYEKLQVMKAKTMYVMVEDLDLGQGPMKLLFLTNSQADSISSSSQTLQKMLQALEIPTPKLVINLLNSWGLRASLNLFPASKYNLRMNPGIFYDSPPFLRPNDELESMEKFDMFMSDVILPLAASTNAVILANAIPGDCALAGALARSYRLHRATWGSPPPFTILSLAGSTPRLYLNPDQGAYWRSLCRKSKSWTARDPFILETIQTHGYFRSKLGQCDCTHDIDPDTRYLFLVDSVKTNGEGFTTNPSQSLRTELVRFLASTLPSFVMKTGHAEKFANDEKTFQACLDQANAGVEVLLLDLRKRPEIGLTSEASLSRAQYIEAAWRSFENICDELRTHNLCDSLDACSVAYAHQFLFGSMEEGGPRSRMKRKERAIPLHEAIRLAREDRFNHRVSPETDTGAQLASDAQVMDIAQQLARRTYQDCFDLLPQLEQTDANRDYYFHKKAGQLTSCIRALLLNPKLRSVNIHNLDDARRTVNQMVQSDSLPKKNSLEGLLLLQQAWDEVDIANHLAWQYKVFCKFLYLTQLLLAWLVILASQVDKAWLDISFSDTVFILAILGGAAVSIEGIFTPKPKWQALRCGNLSLVSIIWRYRTRVGQFRLAPGVDPRQPELALCKLLNDWAEDLMSSADLKRSVWSKNFPAYVYRHQQCSGSLGSSQGSSALHERVAVDDHFSPVQPDLYIQFRMLERKSWYQQRIPTYSNHVFAFKLLILVCTVACSVLARFEQPVALVVVTASASAATTWAEFVGAGSKVERYTRAVRSITCLLNWWKNLSEVEKASTENISRLVLETEQIVGDEKLGGALGNLLTSRMNLDINPKP</sequence>
<reference evidence="2" key="1">
    <citation type="submission" date="2021-02" db="EMBL/GenBank/DDBJ databases">
        <authorList>
            <person name="Dougan E. K."/>
            <person name="Rhodes N."/>
            <person name="Thang M."/>
            <person name="Chan C."/>
        </authorList>
    </citation>
    <scope>NUCLEOTIDE SEQUENCE</scope>
</reference>
<dbReference type="OrthoDB" id="411759at2759"/>
<protein>
    <recommendedName>
        <fullName evidence="1">SMODS and SLOG-associating 2TM effector domain-containing protein</fullName>
    </recommendedName>
</protein>
<dbReference type="Proteomes" id="UP000601435">
    <property type="component" value="Unassembled WGS sequence"/>
</dbReference>
<name>A0A812SUG0_9DINO</name>
<evidence type="ECO:0000313" key="2">
    <source>
        <dbReference type="EMBL" id="CAE7498953.1"/>
    </source>
</evidence>